<dbReference type="GO" id="GO:0016747">
    <property type="term" value="F:acyltransferase activity, transferring groups other than amino-acyl groups"/>
    <property type="evidence" value="ECO:0007669"/>
    <property type="project" value="InterPro"/>
</dbReference>
<dbReference type="RefSeq" id="WP_153470498.1">
    <property type="nucleotide sequence ID" value="NZ_WBOF01000005.1"/>
</dbReference>
<dbReference type="CDD" id="cd04301">
    <property type="entry name" value="NAT_SF"/>
    <property type="match status" value="1"/>
</dbReference>
<comment type="caution">
    <text evidence="2">The sequence shown here is derived from an EMBL/GenBank/DDBJ whole genome shotgun (WGS) entry which is preliminary data.</text>
</comment>
<dbReference type="PROSITE" id="PS51186">
    <property type="entry name" value="GNAT"/>
    <property type="match status" value="1"/>
</dbReference>
<feature type="domain" description="N-acetyltransferase" evidence="1">
    <location>
        <begin position="1"/>
        <end position="116"/>
    </location>
</feature>
<dbReference type="InterPro" id="IPR000182">
    <property type="entry name" value="GNAT_dom"/>
</dbReference>
<dbReference type="Proteomes" id="UP000450000">
    <property type="component" value="Unassembled WGS sequence"/>
</dbReference>
<protein>
    <submittedName>
        <fullName evidence="2">GNAT family N-acetyltransferase</fullName>
    </submittedName>
</protein>
<dbReference type="AlphaFoldDB" id="A0A6N7L569"/>
<dbReference type="Gene3D" id="3.40.630.30">
    <property type="match status" value="1"/>
</dbReference>
<dbReference type="SUPFAM" id="SSF55729">
    <property type="entry name" value="Acyl-CoA N-acyltransferases (Nat)"/>
    <property type="match status" value="1"/>
</dbReference>
<gene>
    <name evidence="2" type="ORF">F7Q99_36195</name>
</gene>
<evidence type="ECO:0000313" key="2">
    <source>
        <dbReference type="EMBL" id="MQS17484.1"/>
    </source>
</evidence>
<organism evidence="2 3">
    <name type="scientific">Streptomyces kaniharaensis</name>
    <dbReference type="NCBI Taxonomy" id="212423"/>
    <lineage>
        <taxon>Bacteria</taxon>
        <taxon>Bacillati</taxon>
        <taxon>Actinomycetota</taxon>
        <taxon>Actinomycetes</taxon>
        <taxon>Kitasatosporales</taxon>
        <taxon>Streptomycetaceae</taxon>
        <taxon>Streptomyces</taxon>
    </lineage>
</organism>
<dbReference type="Pfam" id="PF00583">
    <property type="entry name" value="Acetyltransf_1"/>
    <property type="match status" value="1"/>
</dbReference>
<evidence type="ECO:0000313" key="3">
    <source>
        <dbReference type="Proteomes" id="UP000450000"/>
    </source>
</evidence>
<dbReference type="EMBL" id="WBOF01000005">
    <property type="protein sequence ID" value="MQS17484.1"/>
    <property type="molecule type" value="Genomic_DNA"/>
</dbReference>
<sequence length="116" mass="12712">MLGTLSGLVQTTQAKPPFAFASARYAPEFLTASLGPAGCHAVYAVTDEGRVIGRLLWGGFDDGEVWWVGVDKDRRREGIATALWRLAELKALHCGWTRPEHSDTRMPDGEAWIASL</sequence>
<dbReference type="InterPro" id="IPR016181">
    <property type="entry name" value="Acyl_CoA_acyltransferase"/>
</dbReference>
<keyword evidence="2" id="KW-0808">Transferase</keyword>
<accession>A0A6N7L569</accession>
<name>A0A6N7L569_9ACTN</name>
<dbReference type="OrthoDB" id="1821130at2"/>
<proteinExistence type="predicted"/>
<evidence type="ECO:0000259" key="1">
    <source>
        <dbReference type="PROSITE" id="PS51186"/>
    </source>
</evidence>
<reference evidence="2 3" key="1">
    <citation type="submission" date="2019-09" db="EMBL/GenBank/DDBJ databases">
        <title>Genome Sequences of Streptomyces kaniharaensis ATCC 21070.</title>
        <authorList>
            <person name="Zhu W."/>
            <person name="De Crecy-Lagard V."/>
            <person name="Richards N.G."/>
        </authorList>
    </citation>
    <scope>NUCLEOTIDE SEQUENCE [LARGE SCALE GENOMIC DNA]</scope>
    <source>
        <strain evidence="2 3">SF-557</strain>
    </source>
</reference>
<keyword evidence="3" id="KW-1185">Reference proteome</keyword>